<dbReference type="Pfam" id="PF00307">
    <property type="entry name" value="CH"/>
    <property type="match status" value="1"/>
</dbReference>
<dbReference type="Gene3D" id="2.10.110.10">
    <property type="entry name" value="Cysteine Rich Protein"/>
    <property type="match status" value="1"/>
</dbReference>
<sequence length="749" mass="85577">NLITKGFLSIRVVTGRSFTDSDFRGGLDNGILLCELLNTIRPGLVKKINRLPTPVAALDNVALFLKGCLELGLKSSQLFDPGDLQDTSARSNKGPDNNKKLKNVLINIYWLGRAANCSTTYNGPTLDLHKFEELLSQMRKEAEERDSPKRSIRDSGYIDSWESERSDSLSPPRHARDDSFDSLDSIGSRSHQTPSPDGLLAHGYSDGRGSDSECDTPQRKMPDVRKDDMLVRRTSCSEPRTAIPFNQYLPNKSNQSSYIPAPVRHPHTDRDDSCKSWSNATSPVGGERPFRSVSMIDMRSEEDSMLLPHCQVRHELMHNQYNKLKEEEDHWQDDLAKWKSRRRSVSQDLIKKEEERKMMERLLGGDGGSQRRKSIKTYREIVEEKERREQELHEAYWNARTPEEAASVLQRYAQRFTISEAIIERLKLPKLLERSVSADPTRHSSLPASPDIPFSLSASSKPLQYLRQQSLPLAKFTSMVEARVTGYSTEHEFVGDVTAPSLSPKPYISATAEMRTAKVQPAQHFSLQTTEIPQESTNQSEPSNLESYRTKPGEWYSKLVLANSNHKSNILVFTSPIRYIQFKTTELVHRFIRVPPPVLNLVKRGEHFSWDPEEERKRQERWQQEQERMLQEKYQREQEKLKQEWEQAQKEVEEEEKRYHEEVNFLSLLTLSVSGKKLCSSCGHPLGKGAAMIIETLSLYFHIQCFKCGICKGQLGDTSTGTDVRIRNGLLNCHQCYIHSRSAGQPTTL</sequence>
<evidence type="ECO:0000256" key="3">
    <source>
        <dbReference type="ARBA" id="ARBA00023038"/>
    </source>
</evidence>
<dbReference type="GO" id="GO:0051893">
    <property type="term" value="P:regulation of focal adhesion assembly"/>
    <property type="evidence" value="ECO:0007669"/>
    <property type="project" value="TreeGrafter"/>
</dbReference>
<dbReference type="Gene3D" id="1.10.418.10">
    <property type="entry name" value="Calponin-like domain"/>
    <property type="match status" value="1"/>
</dbReference>
<feature type="domain" description="Calponin-homology (CH)" evidence="7">
    <location>
        <begin position="1"/>
        <end position="116"/>
    </location>
</feature>
<reference evidence="9" key="1">
    <citation type="submission" date="2025-08" db="UniProtKB">
        <authorList>
            <consortium name="Ensembl"/>
        </authorList>
    </citation>
    <scope>IDENTIFICATION</scope>
</reference>
<evidence type="ECO:0000256" key="2">
    <source>
        <dbReference type="ARBA" id="ARBA00022833"/>
    </source>
</evidence>
<dbReference type="GO" id="GO:0046872">
    <property type="term" value="F:metal ion binding"/>
    <property type="evidence" value="ECO:0007669"/>
    <property type="project" value="UniProtKB-KW"/>
</dbReference>
<proteinExistence type="predicted"/>
<dbReference type="InterPro" id="IPR001715">
    <property type="entry name" value="CH_dom"/>
</dbReference>
<gene>
    <name evidence="9" type="primary">limch1b</name>
</gene>
<dbReference type="CDD" id="cd08368">
    <property type="entry name" value="LIM"/>
    <property type="match status" value="1"/>
</dbReference>
<dbReference type="PROSITE" id="PS50023">
    <property type="entry name" value="LIM_DOMAIN_2"/>
    <property type="match status" value="1"/>
</dbReference>
<feature type="coiled-coil region" evidence="5">
    <location>
        <begin position="624"/>
        <end position="662"/>
    </location>
</feature>
<feature type="compositionally biased region" description="Polar residues" evidence="6">
    <location>
        <begin position="185"/>
        <end position="195"/>
    </location>
</feature>
<evidence type="ECO:0000256" key="6">
    <source>
        <dbReference type="SAM" id="MobiDB-lite"/>
    </source>
</evidence>
<evidence type="ECO:0000313" key="10">
    <source>
        <dbReference type="Proteomes" id="UP000472262"/>
    </source>
</evidence>
<dbReference type="GO" id="GO:0080090">
    <property type="term" value="P:regulation of primary metabolic process"/>
    <property type="evidence" value="ECO:0007669"/>
    <property type="project" value="UniProtKB-ARBA"/>
</dbReference>
<dbReference type="GO" id="GO:0032034">
    <property type="term" value="F:myosin II head/neck binding"/>
    <property type="evidence" value="ECO:0007669"/>
    <property type="project" value="TreeGrafter"/>
</dbReference>
<evidence type="ECO:0000256" key="5">
    <source>
        <dbReference type="SAM" id="Coils"/>
    </source>
</evidence>
<evidence type="ECO:0000256" key="1">
    <source>
        <dbReference type="ARBA" id="ARBA00022723"/>
    </source>
</evidence>
<reference evidence="9" key="2">
    <citation type="submission" date="2025-09" db="UniProtKB">
        <authorList>
            <consortium name="Ensembl"/>
        </authorList>
    </citation>
    <scope>IDENTIFICATION</scope>
</reference>
<protein>
    <recommendedName>
        <fullName evidence="11">LIM and calponin homology domains 1b</fullName>
    </recommendedName>
</protein>
<evidence type="ECO:0000256" key="4">
    <source>
        <dbReference type="PROSITE-ProRule" id="PRU00125"/>
    </source>
</evidence>
<feature type="region of interest" description="Disordered" evidence="6">
    <location>
        <begin position="139"/>
        <end position="235"/>
    </location>
</feature>
<keyword evidence="10" id="KW-1185">Reference proteome</keyword>
<dbReference type="GO" id="GO:0010604">
    <property type="term" value="P:positive regulation of macromolecule metabolic process"/>
    <property type="evidence" value="ECO:0007669"/>
    <property type="project" value="UniProtKB-ARBA"/>
</dbReference>
<dbReference type="PANTHER" id="PTHR15551">
    <property type="entry name" value="LIM DOMAIN ONLY 7"/>
    <property type="match status" value="1"/>
</dbReference>
<keyword evidence="5" id="KW-0175">Coiled coil</keyword>
<evidence type="ECO:0008006" key="11">
    <source>
        <dbReference type="Google" id="ProtNLM"/>
    </source>
</evidence>
<keyword evidence="2 4" id="KW-0862">Zinc</keyword>
<evidence type="ECO:0000313" key="9">
    <source>
        <dbReference type="Ensembl" id="ENSSGRP00000038710.1"/>
    </source>
</evidence>
<dbReference type="InterPro" id="IPR003096">
    <property type="entry name" value="SM22_calponin"/>
</dbReference>
<accession>A0A672MNR5</accession>
<name>A0A672MNR5_SINGR</name>
<dbReference type="FunFam" id="1.10.418.10:FF:000038">
    <property type="entry name" value="LIM and calponin homology domains-containing protein 1"/>
    <property type="match status" value="1"/>
</dbReference>
<dbReference type="FunFam" id="2.10.110.10:FF:000041">
    <property type="entry name" value="LIM and calponin homology domains 1"/>
    <property type="match status" value="1"/>
</dbReference>
<dbReference type="Pfam" id="PF15949">
    <property type="entry name" value="DUF4757"/>
    <property type="match status" value="1"/>
</dbReference>
<organism evidence="9 10">
    <name type="scientific">Sinocyclocheilus grahami</name>
    <name type="common">Dianchi golden-line fish</name>
    <name type="synonym">Barbus grahami</name>
    <dbReference type="NCBI Taxonomy" id="75366"/>
    <lineage>
        <taxon>Eukaryota</taxon>
        <taxon>Metazoa</taxon>
        <taxon>Chordata</taxon>
        <taxon>Craniata</taxon>
        <taxon>Vertebrata</taxon>
        <taxon>Euteleostomi</taxon>
        <taxon>Actinopterygii</taxon>
        <taxon>Neopterygii</taxon>
        <taxon>Teleostei</taxon>
        <taxon>Ostariophysi</taxon>
        <taxon>Cypriniformes</taxon>
        <taxon>Cyprinidae</taxon>
        <taxon>Cyprininae</taxon>
        <taxon>Sinocyclocheilus</taxon>
    </lineage>
</organism>
<feature type="compositionally biased region" description="Basic and acidic residues" evidence="6">
    <location>
        <begin position="208"/>
        <end position="231"/>
    </location>
</feature>
<keyword evidence="1 4" id="KW-0479">Metal-binding</keyword>
<dbReference type="Proteomes" id="UP000472262">
    <property type="component" value="Unassembled WGS sequence"/>
</dbReference>
<dbReference type="InterPro" id="IPR031865">
    <property type="entry name" value="DUF4757"/>
</dbReference>
<feature type="compositionally biased region" description="Basic and acidic residues" evidence="6">
    <location>
        <begin position="139"/>
        <end position="153"/>
    </location>
</feature>
<feature type="domain" description="LIM zinc-binding" evidence="8">
    <location>
        <begin position="677"/>
        <end position="743"/>
    </location>
</feature>
<dbReference type="SUPFAM" id="SSF47576">
    <property type="entry name" value="Calponin-homology domain, CH-domain"/>
    <property type="match status" value="1"/>
</dbReference>
<evidence type="ECO:0000259" key="7">
    <source>
        <dbReference type="PROSITE" id="PS50021"/>
    </source>
</evidence>
<dbReference type="GO" id="GO:0051496">
    <property type="term" value="P:positive regulation of stress fiber assembly"/>
    <property type="evidence" value="ECO:0007669"/>
    <property type="project" value="TreeGrafter"/>
</dbReference>
<keyword evidence="3 4" id="KW-0440">LIM domain</keyword>
<dbReference type="PANTHER" id="PTHR15551:SF5">
    <property type="entry name" value="LIM AND CALPONIN HOMOLOGY DOMAINS-CONTAINING PROTEIN 1 ISOFORM X1"/>
    <property type="match status" value="1"/>
</dbReference>
<dbReference type="InterPro" id="IPR036872">
    <property type="entry name" value="CH_dom_sf"/>
</dbReference>
<dbReference type="Ensembl" id="ENSSGRT00000041507.1">
    <property type="protein sequence ID" value="ENSSGRP00000038710.1"/>
    <property type="gene ID" value="ENSSGRG00000021225.1"/>
</dbReference>
<dbReference type="PRINTS" id="PR00888">
    <property type="entry name" value="SM22CALPONIN"/>
</dbReference>
<dbReference type="PROSITE" id="PS50021">
    <property type="entry name" value="CH"/>
    <property type="match status" value="1"/>
</dbReference>
<dbReference type="AlphaFoldDB" id="A0A672MNR5"/>
<evidence type="ECO:0000259" key="8">
    <source>
        <dbReference type="PROSITE" id="PS50023"/>
    </source>
</evidence>
<dbReference type="SMART" id="SM00033">
    <property type="entry name" value="CH"/>
    <property type="match status" value="1"/>
</dbReference>
<dbReference type="Pfam" id="PF00412">
    <property type="entry name" value="LIM"/>
    <property type="match status" value="1"/>
</dbReference>
<dbReference type="SMART" id="SM00132">
    <property type="entry name" value="LIM"/>
    <property type="match status" value="1"/>
</dbReference>
<dbReference type="PROSITE" id="PS00478">
    <property type="entry name" value="LIM_DOMAIN_1"/>
    <property type="match status" value="1"/>
</dbReference>
<dbReference type="GO" id="GO:0001725">
    <property type="term" value="C:stress fiber"/>
    <property type="evidence" value="ECO:0007669"/>
    <property type="project" value="TreeGrafter"/>
</dbReference>
<feature type="region of interest" description="Disordered" evidence="6">
    <location>
        <begin position="265"/>
        <end position="289"/>
    </location>
</feature>
<dbReference type="InterPro" id="IPR001781">
    <property type="entry name" value="Znf_LIM"/>
</dbReference>